<dbReference type="Proteomes" id="UP001400166">
    <property type="component" value="Unassembled WGS sequence"/>
</dbReference>
<name>A0ABV0C6J4_9GAMM</name>
<evidence type="ECO:0008006" key="4">
    <source>
        <dbReference type="Google" id="ProtNLM"/>
    </source>
</evidence>
<gene>
    <name evidence="2" type="ORF">ABE587_05055</name>
</gene>
<protein>
    <recommendedName>
        <fullName evidence="4">Ankyrin repeat domain-containing protein</fullName>
    </recommendedName>
</protein>
<comment type="caution">
    <text evidence="2">The sequence shown here is derived from an EMBL/GenBank/DDBJ whole genome shotgun (WGS) entry which is preliminary data.</text>
</comment>
<evidence type="ECO:0000313" key="3">
    <source>
        <dbReference type="Proteomes" id="UP001400166"/>
    </source>
</evidence>
<proteinExistence type="predicted"/>
<keyword evidence="3" id="KW-1185">Reference proteome</keyword>
<organism evidence="2 3">
    <name type="scientific">Stenotrophomonas hibiscicola</name>
    <dbReference type="NCBI Taxonomy" id="86189"/>
    <lineage>
        <taxon>Bacteria</taxon>
        <taxon>Pseudomonadati</taxon>
        <taxon>Pseudomonadota</taxon>
        <taxon>Gammaproteobacteria</taxon>
        <taxon>Lysobacterales</taxon>
        <taxon>Lysobacteraceae</taxon>
        <taxon>Stenotrophomonas</taxon>
        <taxon>Stenotrophomonas maltophilia group</taxon>
    </lineage>
</organism>
<reference evidence="2 3" key="1">
    <citation type="submission" date="2024-04" db="EMBL/GenBank/DDBJ databases">
        <title>WGS of bacteria from Torrens River.</title>
        <authorList>
            <person name="Wyrsch E.R."/>
            <person name="Drigo B."/>
        </authorList>
    </citation>
    <scope>NUCLEOTIDE SEQUENCE [LARGE SCALE GENOMIC DNA]</scope>
    <source>
        <strain evidence="2 3">TWI153</strain>
    </source>
</reference>
<dbReference type="RefSeq" id="WP_346469427.1">
    <property type="nucleotide sequence ID" value="NZ_JBDJOF010000006.1"/>
</dbReference>
<sequence>MRNITDPLMIQAEDSSKHPNLSSRSMQKARRAMNTTAQMSRLDKKVRRWVKQWPDMPINRELFLTEPSSVISDYLDDKADHFTLSQASLDLSIWHTINYEKDLLSGISSSEHLCLASLYSGQSLALARTLIAEGLNISILPNDASLSLGLAAAANQKDEFTARHEILIEGLTSPLLDFSTSTNPNNEKGELFSHLWFMMKLHLKTMNVELDVSNISQPAHLLPYERALENWDTRDEKNRPKPDFGNG</sequence>
<evidence type="ECO:0000313" key="2">
    <source>
        <dbReference type="EMBL" id="MEN5389192.1"/>
    </source>
</evidence>
<evidence type="ECO:0000256" key="1">
    <source>
        <dbReference type="SAM" id="MobiDB-lite"/>
    </source>
</evidence>
<dbReference type="EMBL" id="JBDJOF010000006">
    <property type="protein sequence ID" value="MEN5389192.1"/>
    <property type="molecule type" value="Genomic_DNA"/>
</dbReference>
<feature type="region of interest" description="Disordered" evidence="1">
    <location>
        <begin position="1"/>
        <end position="37"/>
    </location>
</feature>
<accession>A0ABV0C6J4</accession>